<accession>C8VLI5</accession>
<dbReference type="VEuPathDB" id="FungiDB:AN8926"/>
<dbReference type="InParanoid" id="Q5AS04"/>
<dbReference type="EMBL" id="BN001307">
    <property type="protein sequence ID" value="CBF84644.1"/>
    <property type="molecule type" value="Genomic_DNA"/>
</dbReference>
<dbReference type="RefSeq" id="XP_682195.1">
    <property type="nucleotide sequence ID" value="XM_677103.1"/>
</dbReference>
<feature type="transmembrane region" description="Helical" evidence="1">
    <location>
        <begin position="30"/>
        <end position="49"/>
    </location>
</feature>
<evidence type="ECO:0000256" key="1">
    <source>
        <dbReference type="SAM" id="Phobius"/>
    </source>
</evidence>
<dbReference type="AlphaFoldDB" id="Q5AS04"/>
<accession>Q5AS04</accession>
<reference evidence="3" key="1">
    <citation type="journal article" date="2005" name="Nature">
        <title>Sequencing of Aspergillus nidulans and comparative analysis with A. fumigatus and A. oryzae.</title>
        <authorList>
            <person name="Galagan J.E."/>
            <person name="Calvo S.E."/>
            <person name="Cuomo C."/>
            <person name="Ma L.J."/>
            <person name="Wortman J.R."/>
            <person name="Batzoglou S."/>
            <person name="Lee S.I."/>
            <person name="Basturkmen M."/>
            <person name="Spevak C.C."/>
            <person name="Clutterbuck J."/>
            <person name="Kapitonov V."/>
            <person name="Jurka J."/>
            <person name="Scazzocchio C."/>
            <person name="Farman M."/>
            <person name="Butler J."/>
            <person name="Purcell S."/>
            <person name="Harris S."/>
            <person name="Braus G.H."/>
            <person name="Draht O."/>
            <person name="Busch S."/>
            <person name="D'Enfert C."/>
            <person name="Bouchier C."/>
            <person name="Goldman G.H."/>
            <person name="Bell-Pedersen D."/>
            <person name="Griffiths-Jones S."/>
            <person name="Doonan J.H."/>
            <person name="Yu J."/>
            <person name="Vienken K."/>
            <person name="Pain A."/>
            <person name="Freitag M."/>
            <person name="Selker E.U."/>
            <person name="Archer D.B."/>
            <person name="Penalva M.A."/>
            <person name="Oakley B.R."/>
            <person name="Momany M."/>
            <person name="Tanaka T."/>
            <person name="Kumagai T."/>
            <person name="Asai K."/>
            <person name="Machida M."/>
            <person name="Nierman W.C."/>
            <person name="Denning D.W."/>
            <person name="Caddick M."/>
            <person name="Hynes M."/>
            <person name="Paoletti M."/>
            <person name="Fischer R."/>
            <person name="Miller B."/>
            <person name="Dyer P."/>
            <person name="Sachs M.S."/>
            <person name="Osmani S.A."/>
            <person name="Birren B.W."/>
        </authorList>
    </citation>
    <scope>NUCLEOTIDE SEQUENCE [LARGE SCALE GENOMIC DNA]</scope>
    <source>
        <strain evidence="3">FGSC A4 / ATCC 38163 / CBS 112.46 / NRRL 194 / M139</strain>
    </source>
</reference>
<reference evidence="3" key="2">
    <citation type="journal article" date="2009" name="Fungal Genet. Biol.">
        <title>The 2008 update of the Aspergillus nidulans genome annotation: a community effort.</title>
        <authorList>
            <person name="Wortman J.R."/>
            <person name="Gilsenan J.M."/>
            <person name="Joardar V."/>
            <person name="Deegan J."/>
            <person name="Clutterbuck J."/>
            <person name="Andersen M.R."/>
            <person name="Archer D."/>
            <person name="Bencina M."/>
            <person name="Braus G."/>
            <person name="Coutinho P."/>
            <person name="von Dohren H."/>
            <person name="Doonan J."/>
            <person name="Driessen A.J."/>
            <person name="Durek P."/>
            <person name="Espeso E."/>
            <person name="Fekete E."/>
            <person name="Flipphi M."/>
            <person name="Estrada C.G."/>
            <person name="Geysens S."/>
            <person name="Goldman G."/>
            <person name="de Groot P.W."/>
            <person name="Hansen K."/>
            <person name="Harris S.D."/>
            <person name="Heinekamp T."/>
            <person name="Helmstaedt K."/>
            <person name="Henrissat B."/>
            <person name="Hofmann G."/>
            <person name="Homan T."/>
            <person name="Horio T."/>
            <person name="Horiuchi H."/>
            <person name="James S."/>
            <person name="Jones M."/>
            <person name="Karaffa L."/>
            <person name="Karanyi Z."/>
            <person name="Kato M."/>
            <person name="Keller N."/>
            <person name="Kelly D.E."/>
            <person name="Kiel J.A."/>
            <person name="Kim J.M."/>
            <person name="van der Klei I.J."/>
            <person name="Klis F.M."/>
            <person name="Kovalchuk A."/>
            <person name="Krasevec N."/>
            <person name="Kubicek C.P."/>
            <person name="Liu B."/>
            <person name="Maccabe A."/>
            <person name="Meyer V."/>
            <person name="Mirabito P."/>
            <person name="Miskei M."/>
            <person name="Mos M."/>
            <person name="Mullins J."/>
            <person name="Nelson D.R."/>
            <person name="Nielsen J."/>
            <person name="Oakley B.R."/>
            <person name="Osmani S.A."/>
            <person name="Pakula T."/>
            <person name="Paszewski A."/>
            <person name="Paulsen I."/>
            <person name="Pilsyk S."/>
            <person name="Pocsi I."/>
            <person name="Punt P.J."/>
            <person name="Ram A.F."/>
            <person name="Ren Q."/>
            <person name="Robellet X."/>
            <person name="Robson G."/>
            <person name="Seiboth B."/>
            <person name="van Solingen P."/>
            <person name="Specht T."/>
            <person name="Sun J."/>
            <person name="Taheri-Talesh N."/>
            <person name="Takeshita N."/>
            <person name="Ussery D."/>
            <person name="vanKuyk P.A."/>
            <person name="Visser H."/>
            <person name="van de Vondervoort P.J."/>
            <person name="de Vries R.P."/>
            <person name="Walton J."/>
            <person name="Xiang X."/>
            <person name="Xiong Y."/>
            <person name="Zeng A.P."/>
            <person name="Brandt B.W."/>
            <person name="Cornell M.J."/>
            <person name="van den Hondel C.A."/>
            <person name="Visser J."/>
            <person name="Oliver S.G."/>
            <person name="Turner G."/>
        </authorList>
    </citation>
    <scope>GENOME REANNOTATION</scope>
    <source>
        <strain evidence="3">FGSC A4 / ATCC 38163 / CBS 112.46 / NRRL 194 / M139</strain>
    </source>
</reference>
<dbReference type="HOGENOM" id="CLU_2291679_0_0_1"/>
<keyword evidence="1" id="KW-0812">Transmembrane</keyword>
<keyword evidence="1" id="KW-1133">Transmembrane helix</keyword>
<keyword evidence="3" id="KW-1185">Reference proteome</keyword>
<organism evidence="2 3">
    <name type="scientific">Emericella nidulans (strain FGSC A4 / ATCC 38163 / CBS 112.46 / NRRL 194 / M139)</name>
    <name type="common">Aspergillus nidulans</name>
    <dbReference type="NCBI Taxonomy" id="227321"/>
    <lineage>
        <taxon>Eukaryota</taxon>
        <taxon>Fungi</taxon>
        <taxon>Dikarya</taxon>
        <taxon>Ascomycota</taxon>
        <taxon>Pezizomycotina</taxon>
        <taxon>Eurotiomycetes</taxon>
        <taxon>Eurotiomycetidae</taxon>
        <taxon>Eurotiales</taxon>
        <taxon>Aspergillaceae</taxon>
        <taxon>Aspergillus</taxon>
        <taxon>Aspergillus subgen. Nidulantes</taxon>
    </lineage>
</organism>
<evidence type="ECO:0000313" key="2">
    <source>
        <dbReference type="EMBL" id="CBF84644.1"/>
    </source>
</evidence>
<gene>
    <name evidence="2" type="ORF">ANIA_08926</name>
</gene>
<evidence type="ECO:0000313" key="3">
    <source>
        <dbReference type="Proteomes" id="UP000000560"/>
    </source>
</evidence>
<proteinExistence type="predicted"/>
<dbReference type="KEGG" id="ani:ANIA_08926"/>
<name>Q5AS04_EMENI</name>
<keyword evidence="1" id="KW-0472">Membrane</keyword>
<sequence>MPFTAHPNTTSSSNDWSEKDVFAMKVMRKSYGIVVALVVSRILGGAGHLGGFQRARKVAGGEDEKGQRGIWRLLGLFYSDKRLGDGSAGEEPDKTIGVLEG</sequence>
<dbReference type="Proteomes" id="UP000000560">
    <property type="component" value="Chromosome VII"/>
</dbReference>
<protein>
    <submittedName>
        <fullName evidence="2">Uncharacterized protein</fullName>
    </submittedName>
</protein>
<dbReference type="GeneID" id="2868160"/>